<dbReference type="Gene3D" id="3.40.630.30">
    <property type="match status" value="1"/>
</dbReference>
<dbReference type="PROSITE" id="PS51186">
    <property type="entry name" value="GNAT"/>
    <property type="match status" value="1"/>
</dbReference>
<name>A0ABS3HUW1_9ENTE</name>
<feature type="domain" description="N-acetyltransferase" evidence="1">
    <location>
        <begin position="5"/>
        <end position="150"/>
    </location>
</feature>
<dbReference type="SUPFAM" id="SSF55729">
    <property type="entry name" value="Acyl-CoA N-acyltransferases (Nat)"/>
    <property type="match status" value="1"/>
</dbReference>
<comment type="caution">
    <text evidence="2">The sequence shown here is derived from an EMBL/GenBank/DDBJ whole genome shotgun (WGS) entry which is preliminary data.</text>
</comment>
<dbReference type="InterPro" id="IPR016181">
    <property type="entry name" value="Acyl_CoA_acyltransferase"/>
</dbReference>
<accession>A0ABS3HUW1</accession>
<keyword evidence="3" id="KW-1185">Reference proteome</keyword>
<reference evidence="2 3" key="1">
    <citation type="submission" date="2021-03" db="EMBL/GenBank/DDBJ databases">
        <title>Enterococcal diversity collection.</title>
        <authorList>
            <person name="Gilmore M.S."/>
            <person name="Schwartzman J."/>
            <person name="Van Tyne D."/>
            <person name="Martin M."/>
            <person name="Earl A.M."/>
            <person name="Manson A.L."/>
            <person name="Straub T."/>
            <person name="Salamzade R."/>
            <person name="Saavedra J."/>
            <person name="Lebreton F."/>
            <person name="Prichula J."/>
            <person name="Schaufler K."/>
            <person name="Gaca A."/>
            <person name="Sgardioli B."/>
            <person name="Wagenaar J."/>
            <person name="Strong T."/>
        </authorList>
    </citation>
    <scope>NUCLEOTIDE SEQUENCE [LARGE SCALE GENOMIC DNA]</scope>
    <source>
        <strain evidence="2 3">DIV0080</strain>
    </source>
</reference>
<proteinExistence type="predicted"/>
<dbReference type="CDD" id="cd04301">
    <property type="entry name" value="NAT_SF"/>
    <property type="match status" value="1"/>
</dbReference>
<dbReference type="Proteomes" id="UP000664857">
    <property type="component" value="Unassembled WGS sequence"/>
</dbReference>
<gene>
    <name evidence="2" type="ORF">DOK76_10665</name>
</gene>
<dbReference type="Pfam" id="PF00583">
    <property type="entry name" value="Acetyltransf_1"/>
    <property type="match status" value="1"/>
</dbReference>
<sequence length="153" mass="17729">MSIFFELLDKNSDDWTTIADQISQVSWRAGKFLADKMYLNDFNDWEKVIVGKNSKGKLTSFCVVSKKDGLIDEFISPFIAYVFVEEAYRGKRLSERLLKVAEDYLRSQNFKIVYIVSGEVGLYEKYGYKKIRNCSTIHGDSENLFEKSLTNDD</sequence>
<dbReference type="RefSeq" id="WP_206967617.1">
    <property type="nucleotide sequence ID" value="NZ_JAFLVX010000028.1"/>
</dbReference>
<protein>
    <submittedName>
        <fullName evidence="2">GNAT family N-acetyltransferase</fullName>
    </submittedName>
</protein>
<evidence type="ECO:0000259" key="1">
    <source>
        <dbReference type="PROSITE" id="PS51186"/>
    </source>
</evidence>
<evidence type="ECO:0000313" key="2">
    <source>
        <dbReference type="EMBL" id="MBO0477538.1"/>
    </source>
</evidence>
<organism evidence="2 3">
    <name type="scientific">Candidatus Vagococcus giribetii</name>
    <dbReference type="NCBI Taxonomy" id="2230876"/>
    <lineage>
        <taxon>Bacteria</taxon>
        <taxon>Bacillati</taxon>
        <taxon>Bacillota</taxon>
        <taxon>Bacilli</taxon>
        <taxon>Lactobacillales</taxon>
        <taxon>Enterococcaceae</taxon>
        <taxon>Vagococcus</taxon>
    </lineage>
</organism>
<dbReference type="EMBL" id="JAFLVX010000028">
    <property type="protein sequence ID" value="MBO0477538.1"/>
    <property type="molecule type" value="Genomic_DNA"/>
</dbReference>
<dbReference type="InterPro" id="IPR000182">
    <property type="entry name" value="GNAT_dom"/>
</dbReference>
<evidence type="ECO:0000313" key="3">
    <source>
        <dbReference type="Proteomes" id="UP000664857"/>
    </source>
</evidence>